<dbReference type="Pfam" id="PF01740">
    <property type="entry name" value="STAS"/>
    <property type="match status" value="1"/>
</dbReference>
<dbReference type="PANTHER" id="PTHR33495">
    <property type="entry name" value="ANTI-SIGMA FACTOR ANTAGONIST TM_1081-RELATED-RELATED"/>
    <property type="match status" value="1"/>
</dbReference>
<dbReference type="EMBL" id="BAAAGS010000009">
    <property type="protein sequence ID" value="GAA0519846.1"/>
    <property type="molecule type" value="Genomic_DNA"/>
</dbReference>
<gene>
    <name evidence="4" type="ORF">GCM10009533_18720</name>
</gene>
<dbReference type="PROSITE" id="PS50801">
    <property type="entry name" value="STAS"/>
    <property type="match status" value="1"/>
</dbReference>
<evidence type="ECO:0000256" key="1">
    <source>
        <dbReference type="ARBA" id="ARBA00009013"/>
    </source>
</evidence>
<comment type="caution">
    <text evidence="4">The sequence shown here is derived from an EMBL/GenBank/DDBJ whole genome shotgun (WGS) entry which is preliminary data.</text>
</comment>
<dbReference type="CDD" id="cd07043">
    <property type="entry name" value="STAS_anti-anti-sigma_factors"/>
    <property type="match status" value="1"/>
</dbReference>
<keyword evidence="5" id="KW-1185">Reference proteome</keyword>
<feature type="domain" description="STAS" evidence="3">
    <location>
        <begin position="51"/>
        <end position="153"/>
    </location>
</feature>
<evidence type="ECO:0000256" key="2">
    <source>
        <dbReference type="RuleBase" id="RU003749"/>
    </source>
</evidence>
<comment type="similarity">
    <text evidence="1 2">Belongs to the anti-sigma-factor antagonist family.</text>
</comment>
<evidence type="ECO:0000259" key="3">
    <source>
        <dbReference type="PROSITE" id="PS50801"/>
    </source>
</evidence>
<sequence>MIVFRSGTPRPPAGWSPGLGLIAAPRSPGDPPMRSSCAMATLRLSVEWPSPGVVVVSMQGEIDLACVPRLTELIRQRLTAASLRAVVLDLSGVTYSSSSGLELLIHAQRRAEHRGIDLYVVPGTGPVRRLLGLTGLLGHFTCRDTATEAVAEARR</sequence>
<dbReference type="InterPro" id="IPR002645">
    <property type="entry name" value="STAS_dom"/>
</dbReference>
<dbReference type="InterPro" id="IPR003658">
    <property type="entry name" value="Anti-sigma_ant"/>
</dbReference>
<accession>A0ABP3MG76</accession>
<dbReference type="RefSeq" id="WP_009948529.1">
    <property type="nucleotide sequence ID" value="NZ_BAAAGS010000009.1"/>
</dbReference>
<evidence type="ECO:0000313" key="5">
    <source>
        <dbReference type="Proteomes" id="UP001500729"/>
    </source>
</evidence>
<protein>
    <recommendedName>
        <fullName evidence="2">Anti-sigma factor antagonist</fullName>
    </recommendedName>
</protein>
<dbReference type="Proteomes" id="UP001500729">
    <property type="component" value="Unassembled WGS sequence"/>
</dbReference>
<reference evidence="5" key="1">
    <citation type="journal article" date="2019" name="Int. J. Syst. Evol. Microbiol.">
        <title>The Global Catalogue of Microorganisms (GCM) 10K type strain sequencing project: providing services to taxonomists for standard genome sequencing and annotation.</title>
        <authorList>
            <consortium name="The Broad Institute Genomics Platform"/>
            <consortium name="The Broad Institute Genome Sequencing Center for Infectious Disease"/>
            <person name="Wu L."/>
            <person name="Ma J."/>
        </authorList>
    </citation>
    <scope>NUCLEOTIDE SEQUENCE [LARGE SCALE GENOMIC DNA]</scope>
    <source>
        <strain evidence="5">JCM 10303</strain>
    </source>
</reference>
<evidence type="ECO:0000313" key="4">
    <source>
        <dbReference type="EMBL" id="GAA0519846.1"/>
    </source>
</evidence>
<dbReference type="Gene3D" id="3.30.750.24">
    <property type="entry name" value="STAS domain"/>
    <property type="match status" value="1"/>
</dbReference>
<name>A0ABP3MG76_SACER</name>
<organism evidence="4 5">
    <name type="scientific">Saccharopolyspora erythraea</name>
    <name type="common">Streptomyces erythraeus</name>
    <dbReference type="NCBI Taxonomy" id="1836"/>
    <lineage>
        <taxon>Bacteria</taxon>
        <taxon>Bacillati</taxon>
        <taxon>Actinomycetota</taxon>
        <taxon>Actinomycetes</taxon>
        <taxon>Pseudonocardiales</taxon>
        <taxon>Pseudonocardiaceae</taxon>
        <taxon>Saccharopolyspora</taxon>
    </lineage>
</organism>
<proteinExistence type="inferred from homology"/>
<dbReference type="PANTHER" id="PTHR33495:SF2">
    <property type="entry name" value="ANTI-SIGMA FACTOR ANTAGONIST TM_1081-RELATED"/>
    <property type="match status" value="1"/>
</dbReference>
<dbReference type="SUPFAM" id="SSF52091">
    <property type="entry name" value="SpoIIaa-like"/>
    <property type="match status" value="1"/>
</dbReference>
<dbReference type="InterPro" id="IPR036513">
    <property type="entry name" value="STAS_dom_sf"/>
</dbReference>
<dbReference type="NCBIfam" id="TIGR00377">
    <property type="entry name" value="ant_ant_sig"/>
    <property type="match status" value="1"/>
</dbReference>